<dbReference type="Proteomes" id="UP001303473">
    <property type="component" value="Unassembled WGS sequence"/>
</dbReference>
<dbReference type="CDD" id="cd00531">
    <property type="entry name" value="NTF2_like"/>
    <property type="match status" value="1"/>
</dbReference>
<accession>A0AAN6NBM2</accession>
<evidence type="ECO:0000256" key="1">
    <source>
        <dbReference type="SAM" id="Coils"/>
    </source>
</evidence>
<comment type="caution">
    <text evidence="2">The sequence shown here is derived from an EMBL/GenBank/DDBJ whole genome shotgun (WGS) entry which is preliminary data.</text>
</comment>
<keyword evidence="3" id="KW-1185">Reference proteome</keyword>
<evidence type="ECO:0000313" key="2">
    <source>
        <dbReference type="EMBL" id="KAK3942796.1"/>
    </source>
</evidence>
<protein>
    <submittedName>
        <fullName evidence="2">Uncharacterized protein</fullName>
    </submittedName>
</protein>
<feature type="coiled-coil region" evidence="1">
    <location>
        <begin position="306"/>
        <end position="367"/>
    </location>
</feature>
<keyword evidence="1" id="KW-0175">Coiled coil</keyword>
<dbReference type="EMBL" id="MU853770">
    <property type="protein sequence ID" value="KAK3942796.1"/>
    <property type="molecule type" value="Genomic_DNA"/>
</dbReference>
<organism evidence="2 3">
    <name type="scientific">Diplogelasinospora grovesii</name>
    <dbReference type="NCBI Taxonomy" id="303347"/>
    <lineage>
        <taxon>Eukaryota</taxon>
        <taxon>Fungi</taxon>
        <taxon>Dikarya</taxon>
        <taxon>Ascomycota</taxon>
        <taxon>Pezizomycotina</taxon>
        <taxon>Sordariomycetes</taxon>
        <taxon>Sordariomycetidae</taxon>
        <taxon>Sordariales</taxon>
        <taxon>Diplogelasinosporaceae</taxon>
        <taxon>Diplogelasinospora</taxon>
    </lineage>
</organism>
<evidence type="ECO:0000313" key="3">
    <source>
        <dbReference type="Proteomes" id="UP001303473"/>
    </source>
</evidence>
<proteinExistence type="predicted"/>
<reference evidence="3" key="1">
    <citation type="journal article" date="2023" name="Mol. Phylogenet. Evol.">
        <title>Genome-scale phylogeny and comparative genomics of the fungal order Sordariales.</title>
        <authorList>
            <person name="Hensen N."/>
            <person name="Bonometti L."/>
            <person name="Westerberg I."/>
            <person name="Brannstrom I.O."/>
            <person name="Guillou S."/>
            <person name="Cros-Aarteil S."/>
            <person name="Calhoun S."/>
            <person name="Haridas S."/>
            <person name="Kuo A."/>
            <person name="Mondo S."/>
            <person name="Pangilinan J."/>
            <person name="Riley R."/>
            <person name="LaButti K."/>
            <person name="Andreopoulos B."/>
            <person name="Lipzen A."/>
            <person name="Chen C."/>
            <person name="Yan M."/>
            <person name="Daum C."/>
            <person name="Ng V."/>
            <person name="Clum A."/>
            <person name="Steindorff A."/>
            <person name="Ohm R.A."/>
            <person name="Martin F."/>
            <person name="Silar P."/>
            <person name="Natvig D.O."/>
            <person name="Lalanne C."/>
            <person name="Gautier V."/>
            <person name="Ament-Velasquez S.L."/>
            <person name="Kruys A."/>
            <person name="Hutchinson M.I."/>
            <person name="Powell A.J."/>
            <person name="Barry K."/>
            <person name="Miller A.N."/>
            <person name="Grigoriev I.V."/>
            <person name="Debuchy R."/>
            <person name="Gladieux P."/>
            <person name="Hiltunen Thoren M."/>
            <person name="Johannesson H."/>
        </authorList>
    </citation>
    <scope>NUCLEOTIDE SEQUENCE [LARGE SCALE GENOMIC DNA]</scope>
    <source>
        <strain evidence="3">CBS 340.73</strain>
    </source>
</reference>
<dbReference type="AlphaFoldDB" id="A0AAN6NBM2"/>
<sequence>MAAITAPLSCVLDEALEWVHSNFHPLSEWAEAIRGLPFIRNILDWVRSNYETVVSWVRSNVRAILSWIPSDLVVVFSDLVFMVAGMAAVYTVRRLGASIRKRIPFTGNSVPDLNPLTNVAELGDSTSDKKHPFQETLDDLYDVLETLTSKSPDSGFEDFASFFAEDCIAYLHPEREEHLPPSVGRAAIIQELKRILGVYRLNRRRVVRTNVFPERYTTAVVSEMENRLVICEDIGYQSFDEEVFAVFDNNTGLIRRFEVDSDRTPIVFILRTDPQVDRVEVLHGSFFDVPEYWDAKVQELREQWEIEDERERRRRAMNILEEFDARQALIDGYEAAIEGFRDLTQSARKMGEQLDQITREIKKEKKEDREFNRFKKVLRRRYGLPLPLPL</sequence>
<name>A0AAN6NBM2_9PEZI</name>
<gene>
    <name evidence="2" type="ORF">QBC46DRAFT_339048</name>
</gene>